<keyword evidence="3" id="KW-1185">Reference proteome</keyword>
<evidence type="ECO:0008006" key="4">
    <source>
        <dbReference type="Google" id="ProtNLM"/>
    </source>
</evidence>
<dbReference type="AlphaFoldDB" id="A0AA88LRD1"/>
<accession>A0AA88LRD1</accession>
<comment type="caution">
    <text evidence="2">The sequence shown here is derived from an EMBL/GenBank/DDBJ whole genome shotgun (WGS) entry which is preliminary data.</text>
</comment>
<keyword evidence="1" id="KW-0732">Signal</keyword>
<organism evidence="2 3">
    <name type="scientific">Channa striata</name>
    <name type="common">Snakehead murrel</name>
    <name type="synonym">Ophicephalus striatus</name>
    <dbReference type="NCBI Taxonomy" id="64152"/>
    <lineage>
        <taxon>Eukaryota</taxon>
        <taxon>Metazoa</taxon>
        <taxon>Chordata</taxon>
        <taxon>Craniata</taxon>
        <taxon>Vertebrata</taxon>
        <taxon>Euteleostomi</taxon>
        <taxon>Actinopterygii</taxon>
        <taxon>Neopterygii</taxon>
        <taxon>Teleostei</taxon>
        <taxon>Neoteleostei</taxon>
        <taxon>Acanthomorphata</taxon>
        <taxon>Anabantaria</taxon>
        <taxon>Anabantiformes</taxon>
        <taxon>Channoidei</taxon>
        <taxon>Channidae</taxon>
        <taxon>Channa</taxon>
    </lineage>
</organism>
<reference evidence="2" key="1">
    <citation type="submission" date="2023-07" db="EMBL/GenBank/DDBJ databases">
        <title>Chromosome-level Genome Assembly of Striped Snakehead (Channa striata).</title>
        <authorList>
            <person name="Liu H."/>
        </authorList>
    </citation>
    <scope>NUCLEOTIDE SEQUENCE</scope>
    <source>
        <strain evidence="2">Gz</strain>
        <tissue evidence="2">Muscle</tissue>
    </source>
</reference>
<dbReference type="EMBL" id="JAUPFM010000018">
    <property type="protein sequence ID" value="KAK2822345.1"/>
    <property type="molecule type" value="Genomic_DNA"/>
</dbReference>
<evidence type="ECO:0000256" key="1">
    <source>
        <dbReference type="SAM" id="SignalP"/>
    </source>
</evidence>
<proteinExistence type="predicted"/>
<dbReference type="Proteomes" id="UP001187415">
    <property type="component" value="Unassembled WGS sequence"/>
</dbReference>
<protein>
    <recommendedName>
        <fullName evidence="4">Secreted protein</fullName>
    </recommendedName>
</protein>
<sequence length="79" mass="8676">MALITWISLCSLSMVLTANAFNLCASERHPDHDTTPCNPQKHSASLSTHRFSFKLPWNAVVPLADRSVQGALKREGVSL</sequence>
<feature type="chain" id="PRO_5041711306" description="Secreted protein" evidence="1">
    <location>
        <begin position="21"/>
        <end position="79"/>
    </location>
</feature>
<evidence type="ECO:0000313" key="3">
    <source>
        <dbReference type="Proteomes" id="UP001187415"/>
    </source>
</evidence>
<gene>
    <name evidence="2" type="ORF">Q5P01_022410</name>
</gene>
<name>A0AA88LRD1_CHASR</name>
<evidence type="ECO:0000313" key="2">
    <source>
        <dbReference type="EMBL" id="KAK2822345.1"/>
    </source>
</evidence>
<feature type="signal peptide" evidence="1">
    <location>
        <begin position="1"/>
        <end position="20"/>
    </location>
</feature>